<gene>
    <name evidence="2" type="ORF">NPIL_140741</name>
</gene>
<feature type="transmembrane region" description="Helical" evidence="1">
    <location>
        <begin position="73"/>
        <end position="94"/>
    </location>
</feature>
<evidence type="ECO:0000313" key="2">
    <source>
        <dbReference type="EMBL" id="GFS86793.1"/>
    </source>
</evidence>
<dbReference type="EMBL" id="BMAW01098819">
    <property type="protein sequence ID" value="GFS86793.1"/>
    <property type="molecule type" value="Genomic_DNA"/>
</dbReference>
<dbReference type="OrthoDB" id="10323270at2759"/>
<keyword evidence="1" id="KW-0472">Membrane</keyword>
<organism evidence="2 3">
    <name type="scientific">Nephila pilipes</name>
    <name type="common">Giant wood spider</name>
    <name type="synonym">Nephila maculata</name>
    <dbReference type="NCBI Taxonomy" id="299642"/>
    <lineage>
        <taxon>Eukaryota</taxon>
        <taxon>Metazoa</taxon>
        <taxon>Ecdysozoa</taxon>
        <taxon>Arthropoda</taxon>
        <taxon>Chelicerata</taxon>
        <taxon>Arachnida</taxon>
        <taxon>Araneae</taxon>
        <taxon>Araneomorphae</taxon>
        <taxon>Entelegynae</taxon>
        <taxon>Araneoidea</taxon>
        <taxon>Nephilidae</taxon>
        <taxon>Nephila</taxon>
    </lineage>
</organism>
<keyword evidence="1" id="KW-1133">Transmembrane helix</keyword>
<dbReference type="AlphaFoldDB" id="A0A8X6MZU2"/>
<comment type="caution">
    <text evidence="2">The sequence shown here is derived from an EMBL/GenBank/DDBJ whole genome shotgun (WGS) entry which is preliminary data.</text>
</comment>
<dbReference type="Proteomes" id="UP000887013">
    <property type="component" value="Unassembled WGS sequence"/>
</dbReference>
<accession>A0A8X6MZU2</accession>
<keyword evidence="3" id="KW-1185">Reference proteome</keyword>
<protein>
    <submittedName>
        <fullName evidence="2">Uncharacterized protein</fullName>
    </submittedName>
</protein>
<keyword evidence="1" id="KW-0812">Transmembrane</keyword>
<proteinExistence type="predicted"/>
<reference evidence="2" key="1">
    <citation type="submission" date="2020-08" db="EMBL/GenBank/DDBJ databases">
        <title>Multicomponent nature underlies the extraordinary mechanical properties of spider dragline silk.</title>
        <authorList>
            <person name="Kono N."/>
            <person name="Nakamura H."/>
            <person name="Mori M."/>
            <person name="Yoshida Y."/>
            <person name="Ohtoshi R."/>
            <person name="Malay A.D."/>
            <person name="Moran D.A.P."/>
            <person name="Tomita M."/>
            <person name="Numata K."/>
            <person name="Arakawa K."/>
        </authorList>
    </citation>
    <scope>NUCLEOTIDE SEQUENCE</scope>
</reference>
<name>A0A8X6MZU2_NEPPI</name>
<evidence type="ECO:0000313" key="3">
    <source>
        <dbReference type="Proteomes" id="UP000887013"/>
    </source>
</evidence>
<evidence type="ECO:0000256" key="1">
    <source>
        <dbReference type="SAM" id="Phobius"/>
    </source>
</evidence>
<sequence length="111" mass="12434">MRLVRGVYTANINAEKKLPLEFSRFGAAPVNYLSYRNVSILFIIQIVSPGPPCFPRQLNDGPRRGKNKMLRNIRMMQFTSPSLLSTTFLPFLSFTPSAMPLIGMSPIGPQC</sequence>